<sequence>MASASSNATSGWPRRPCACGFGPCIPTQAGPKSKYPSRYYYRCPRDKSCKWMGWCDDENGHNVAHAEDDRSLQLTIIF</sequence>
<evidence type="ECO:0008006" key="3">
    <source>
        <dbReference type="Google" id="ProtNLM"/>
    </source>
</evidence>
<evidence type="ECO:0000313" key="1">
    <source>
        <dbReference type="EMBL" id="KAG5524019.1"/>
    </source>
</evidence>
<name>A0AAV6I9H6_9ERIC</name>
<dbReference type="AlphaFoldDB" id="A0AAV6I9H6"/>
<dbReference type="Proteomes" id="UP000823749">
    <property type="component" value="Chromosome 11"/>
</dbReference>
<comment type="caution">
    <text evidence="1">The sequence shown here is derived from an EMBL/GenBank/DDBJ whole genome shotgun (WGS) entry which is preliminary data.</text>
</comment>
<accession>A0AAV6I9H6</accession>
<keyword evidence="2" id="KW-1185">Reference proteome</keyword>
<dbReference type="EMBL" id="JACTNZ010000011">
    <property type="protein sequence ID" value="KAG5524019.1"/>
    <property type="molecule type" value="Genomic_DNA"/>
</dbReference>
<proteinExistence type="predicted"/>
<protein>
    <recommendedName>
        <fullName evidence="3">Zinc finger GRF-type domain-containing protein</fullName>
    </recommendedName>
</protein>
<organism evidence="1 2">
    <name type="scientific">Rhododendron griersonianum</name>
    <dbReference type="NCBI Taxonomy" id="479676"/>
    <lineage>
        <taxon>Eukaryota</taxon>
        <taxon>Viridiplantae</taxon>
        <taxon>Streptophyta</taxon>
        <taxon>Embryophyta</taxon>
        <taxon>Tracheophyta</taxon>
        <taxon>Spermatophyta</taxon>
        <taxon>Magnoliopsida</taxon>
        <taxon>eudicotyledons</taxon>
        <taxon>Gunneridae</taxon>
        <taxon>Pentapetalae</taxon>
        <taxon>asterids</taxon>
        <taxon>Ericales</taxon>
        <taxon>Ericaceae</taxon>
        <taxon>Ericoideae</taxon>
        <taxon>Rhodoreae</taxon>
        <taxon>Rhododendron</taxon>
    </lineage>
</organism>
<reference evidence="1" key="1">
    <citation type="submission" date="2020-08" db="EMBL/GenBank/DDBJ databases">
        <title>Plant Genome Project.</title>
        <authorList>
            <person name="Zhang R.-G."/>
        </authorList>
    </citation>
    <scope>NUCLEOTIDE SEQUENCE</scope>
    <source>
        <strain evidence="1">WSP0</strain>
        <tissue evidence="1">Leaf</tissue>
    </source>
</reference>
<gene>
    <name evidence="1" type="ORF">RHGRI_030878</name>
</gene>
<evidence type="ECO:0000313" key="2">
    <source>
        <dbReference type="Proteomes" id="UP000823749"/>
    </source>
</evidence>